<dbReference type="VEuPathDB" id="FungiDB:TAPDE_001177"/>
<feature type="region of interest" description="Disordered" evidence="1">
    <location>
        <begin position="367"/>
        <end position="395"/>
    </location>
</feature>
<proteinExistence type="predicted"/>
<dbReference type="AlphaFoldDB" id="R4X7H0"/>
<keyword evidence="3" id="KW-1185">Reference proteome</keyword>
<evidence type="ECO:0000256" key="1">
    <source>
        <dbReference type="SAM" id="MobiDB-lite"/>
    </source>
</evidence>
<evidence type="ECO:0000313" key="3">
    <source>
        <dbReference type="Proteomes" id="UP000013776"/>
    </source>
</evidence>
<comment type="caution">
    <text evidence="2">The sequence shown here is derived from an EMBL/GenBank/DDBJ whole genome shotgun (WGS) entry which is preliminary data.</text>
</comment>
<reference evidence="2 3" key="1">
    <citation type="journal article" date="2013" name="MBio">
        <title>Genome sequencing of the plant pathogen Taphrina deformans, the causal agent of peach leaf curl.</title>
        <authorList>
            <person name="Cisse O.H."/>
            <person name="Almeida J.M.G.C.F."/>
            <person name="Fonseca A."/>
            <person name="Kumar A.A."/>
            <person name="Salojaervi J."/>
            <person name="Overmyer K."/>
            <person name="Hauser P.M."/>
            <person name="Pagni M."/>
        </authorList>
    </citation>
    <scope>NUCLEOTIDE SEQUENCE [LARGE SCALE GENOMIC DNA]</scope>
    <source>
        <strain evidence="3">PYCC 5710 / ATCC 11124 / CBS 356.35 / IMI 108563 / JCM 9778 / NBRC 8474</strain>
    </source>
</reference>
<accession>R4X7H0</accession>
<feature type="region of interest" description="Disordered" evidence="1">
    <location>
        <begin position="172"/>
        <end position="256"/>
    </location>
</feature>
<protein>
    <submittedName>
        <fullName evidence="2">Uncharacterized protein</fullName>
    </submittedName>
</protein>
<evidence type="ECO:0000313" key="2">
    <source>
        <dbReference type="EMBL" id="CCG81351.1"/>
    </source>
</evidence>
<gene>
    <name evidence="2" type="ORF">TAPDE_001177</name>
</gene>
<feature type="compositionally biased region" description="Acidic residues" evidence="1">
    <location>
        <begin position="376"/>
        <end position="385"/>
    </location>
</feature>
<dbReference type="Proteomes" id="UP000013776">
    <property type="component" value="Unassembled WGS sequence"/>
</dbReference>
<feature type="compositionally biased region" description="Polar residues" evidence="1">
    <location>
        <begin position="191"/>
        <end position="202"/>
    </location>
</feature>
<dbReference type="EMBL" id="CAHR02000036">
    <property type="protein sequence ID" value="CCG81351.1"/>
    <property type="molecule type" value="Genomic_DNA"/>
</dbReference>
<organism evidence="2 3">
    <name type="scientific">Taphrina deformans (strain PYCC 5710 / ATCC 11124 / CBS 356.35 / IMI 108563 / JCM 9778 / NBRC 8474)</name>
    <name type="common">Peach leaf curl fungus</name>
    <name type="synonym">Lalaria deformans</name>
    <dbReference type="NCBI Taxonomy" id="1097556"/>
    <lineage>
        <taxon>Eukaryota</taxon>
        <taxon>Fungi</taxon>
        <taxon>Dikarya</taxon>
        <taxon>Ascomycota</taxon>
        <taxon>Taphrinomycotina</taxon>
        <taxon>Taphrinomycetes</taxon>
        <taxon>Taphrinales</taxon>
        <taxon>Taphrinaceae</taxon>
        <taxon>Taphrina</taxon>
    </lineage>
</organism>
<name>R4X7H0_TAPDE</name>
<sequence>MTPRLRYFSIHDAINYWVLVGEVFRSDEEEVAHQKGLDELEISYRPIDRIFTYKFPATLLQKNFQGIKRTDPLTMREVRELVRDYFSHSNAQERLQSANNLYRFGDFRACAEKLYIEQKGRQIKQSQADYVRDEQRPESVAYADRAGEAHRTRMAEEIQMLTRFPDAVASQEMQNTPGNGFEHSSPVIRRQASTPSDRTASQQKRRSDSSASETSSVDNDRRTSIALVSMDNHKKRKLACVDRESVPSSEPDIAARTTPVSRNSTYSIPSIVKHKEQLFAEVSKVNIPLPGTICSGPPERSMDSAPTTANQSKNLIDNGTDYAAEHVSTHPTQPIENGNPGNVADVASVHQGLVTRAAALKATKSIRSSYRPHDGENDDDVDEVSSVDSSEPPIKHQWTEENNKKLDLGECRFCGGFYSRIQGGGLTKHEVYWCVNNPDRRDRMRWDQRSPRPRSRAAVDQVDQVVQTVQDTTHPNVPRTRVILSERSTHPVTGLDSASSSIEAIRARHNPARSQAVQAQSEISLPSSESTTVSLVASSNPSAKVIENGPLVAAVLETTVQVPIQVASPSTKNATAHPKILPEDWEMVEMYMTSGSPAEEIIEMVDETLQASKASSTQPFHAKAFVRYLLHSADTAQQIERMACVLKYFETVKLAGVLSRIDASTFKAMLYLCEKKPHLTELREVMQAYLSLFVPGPKLKTWQFLSRLEGGVALVKRFRAVTS</sequence>